<dbReference type="Proteomes" id="UP000610960">
    <property type="component" value="Unassembled WGS sequence"/>
</dbReference>
<keyword evidence="1" id="KW-0677">Repeat</keyword>
<reference evidence="4" key="2">
    <citation type="submission" date="2020-09" db="EMBL/GenBank/DDBJ databases">
        <authorList>
            <person name="Sun Q."/>
            <person name="Ohkuma M."/>
        </authorList>
    </citation>
    <scope>NUCLEOTIDE SEQUENCE</scope>
    <source>
        <strain evidence="4">JCM 10088</strain>
    </source>
</reference>
<dbReference type="Gene3D" id="1.25.40.20">
    <property type="entry name" value="Ankyrin repeat-containing domain"/>
    <property type="match status" value="2"/>
</dbReference>
<feature type="repeat" description="ANK" evidence="3">
    <location>
        <begin position="246"/>
        <end position="271"/>
    </location>
</feature>
<dbReference type="PRINTS" id="PR01415">
    <property type="entry name" value="ANKYRIN"/>
</dbReference>
<dbReference type="PANTHER" id="PTHR24171:SF10">
    <property type="entry name" value="ANKYRIN REPEAT DOMAIN-CONTAINING PROTEIN 29-LIKE"/>
    <property type="match status" value="1"/>
</dbReference>
<dbReference type="PROSITE" id="PS50297">
    <property type="entry name" value="ANK_REP_REGION"/>
    <property type="match status" value="3"/>
</dbReference>
<dbReference type="InterPro" id="IPR036770">
    <property type="entry name" value="Ankyrin_rpt-contain_sf"/>
</dbReference>
<evidence type="ECO:0008006" key="6">
    <source>
        <dbReference type="Google" id="ProtNLM"/>
    </source>
</evidence>
<dbReference type="SMART" id="SM00248">
    <property type="entry name" value="ANK"/>
    <property type="match status" value="8"/>
</dbReference>
<feature type="repeat" description="ANK" evidence="3">
    <location>
        <begin position="76"/>
        <end position="109"/>
    </location>
</feature>
<evidence type="ECO:0000256" key="1">
    <source>
        <dbReference type="ARBA" id="ARBA00022737"/>
    </source>
</evidence>
<evidence type="ECO:0000313" key="5">
    <source>
        <dbReference type="Proteomes" id="UP000610960"/>
    </source>
</evidence>
<protein>
    <recommendedName>
        <fullName evidence="6">Ankyrin repeat protein</fullName>
    </recommendedName>
</protein>
<dbReference type="AlphaFoldDB" id="A0A830GTV2"/>
<evidence type="ECO:0000313" key="4">
    <source>
        <dbReference type="EMBL" id="GGP20754.1"/>
    </source>
</evidence>
<dbReference type="RefSeq" id="WP_188596325.1">
    <property type="nucleotide sequence ID" value="NZ_BMNL01000002.1"/>
</dbReference>
<keyword evidence="2 3" id="KW-0040">ANK repeat</keyword>
<keyword evidence="5" id="KW-1185">Reference proteome</keyword>
<organism evidence="4 5">
    <name type="scientific">Thermocladium modestius</name>
    <dbReference type="NCBI Taxonomy" id="62609"/>
    <lineage>
        <taxon>Archaea</taxon>
        <taxon>Thermoproteota</taxon>
        <taxon>Thermoprotei</taxon>
        <taxon>Thermoproteales</taxon>
        <taxon>Thermoproteaceae</taxon>
        <taxon>Thermocladium</taxon>
    </lineage>
</organism>
<comment type="caution">
    <text evidence="4">The sequence shown here is derived from an EMBL/GenBank/DDBJ whole genome shotgun (WGS) entry which is preliminary data.</text>
</comment>
<reference evidence="4" key="1">
    <citation type="journal article" date="2014" name="Int. J. Syst. Evol. Microbiol.">
        <title>Complete genome sequence of Corynebacterium casei LMG S-19264T (=DSM 44701T), isolated from a smear-ripened cheese.</title>
        <authorList>
            <consortium name="US DOE Joint Genome Institute (JGI-PGF)"/>
            <person name="Walter F."/>
            <person name="Albersmeier A."/>
            <person name="Kalinowski J."/>
            <person name="Ruckert C."/>
        </authorList>
    </citation>
    <scope>NUCLEOTIDE SEQUENCE</scope>
    <source>
        <strain evidence="4">JCM 10088</strain>
    </source>
</reference>
<feature type="repeat" description="ANK" evidence="3">
    <location>
        <begin position="220"/>
        <end position="245"/>
    </location>
</feature>
<evidence type="ECO:0000256" key="3">
    <source>
        <dbReference type="PROSITE-ProRule" id="PRU00023"/>
    </source>
</evidence>
<dbReference type="InterPro" id="IPR002110">
    <property type="entry name" value="Ankyrin_rpt"/>
</dbReference>
<feature type="repeat" description="ANK" evidence="3">
    <location>
        <begin position="36"/>
        <end position="68"/>
    </location>
</feature>
<sequence length="281" mass="30685">MMAREYEALIAAIKANDVSKVKEILARGIDVNQRWYGLTPLHWAVNAGHAQIVEILLQNGANPNMLNTPVGSDFNKIFTPLQLAASKNVNYDVIRTLIRYGADVNSKEGSPPPLIIAVMKQDPTLVKLLLDSGADVMITAASNDSSRCYINPLTAAGSKGNIEIGKILIQYGARVDESGDNLITPYHSAAMFGHINFLKFLMDIHHDPNIIGCYRKTPLFSALEANLDTVKFLVEAGADVNAMDETGTTPLTYAAAKKKRDIMAYLIQHGAIAMYKGQQIK</sequence>
<dbReference type="SUPFAM" id="SSF48403">
    <property type="entry name" value="Ankyrin repeat"/>
    <property type="match status" value="1"/>
</dbReference>
<proteinExistence type="predicted"/>
<accession>A0A830GTV2</accession>
<dbReference type="Pfam" id="PF12796">
    <property type="entry name" value="Ank_2"/>
    <property type="match status" value="3"/>
</dbReference>
<dbReference type="OrthoDB" id="134300at2157"/>
<dbReference type="PROSITE" id="PS50088">
    <property type="entry name" value="ANK_REPEAT"/>
    <property type="match status" value="4"/>
</dbReference>
<dbReference type="PANTHER" id="PTHR24171">
    <property type="entry name" value="ANKYRIN REPEAT DOMAIN-CONTAINING PROTEIN 39-RELATED"/>
    <property type="match status" value="1"/>
</dbReference>
<gene>
    <name evidence="4" type="ORF">GCM10007981_10110</name>
</gene>
<dbReference type="EMBL" id="BMNL01000002">
    <property type="protein sequence ID" value="GGP20754.1"/>
    <property type="molecule type" value="Genomic_DNA"/>
</dbReference>
<name>A0A830GTV2_9CREN</name>
<evidence type="ECO:0000256" key="2">
    <source>
        <dbReference type="ARBA" id="ARBA00023043"/>
    </source>
</evidence>